<name>A0ABV5N1S1_9ACTN</name>
<keyword evidence="1" id="KW-0812">Transmembrane</keyword>
<comment type="caution">
    <text evidence="2">The sequence shown here is derived from an EMBL/GenBank/DDBJ whole genome shotgun (WGS) entry which is preliminary data.</text>
</comment>
<evidence type="ECO:0008006" key="4">
    <source>
        <dbReference type="Google" id="ProtNLM"/>
    </source>
</evidence>
<evidence type="ECO:0000256" key="1">
    <source>
        <dbReference type="SAM" id="Phobius"/>
    </source>
</evidence>
<protein>
    <recommendedName>
        <fullName evidence="4">Holin</fullName>
    </recommendedName>
</protein>
<feature type="transmembrane region" description="Helical" evidence="1">
    <location>
        <begin position="48"/>
        <end position="68"/>
    </location>
</feature>
<evidence type="ECO:0000313" key="3">
    <source>
        <dbReference type="Proteomes" id="UP001589709"/>
    </source>
</evidence>
<proteinExistence type="predicted"/>
<dbReference type="RefSeq" id="WP_381346777.1">
    <property type="nucleotide sequence ID" value="NZ_JBHMCY010000028.1"/>
</dbReference>
<keyword evidence="3" id="KW-1185">Reference proteome</keyword>
<dbReference type="EMBL" id="JBHMCY010000028">
    <property type="protein sequence ID" value="MFB9464246.1"/>
    <property type="molecule type" value="Genomic_DNA"/>
</dbReference>
<evidence type="ECO:0000313" key="2">
    <source>
        <dbReference type="EMBL" id="MFB9464246.1"/>
    </source>
</evidence>
<organism evidence="2 3">
    <name type="scientific">Streptomyces cinereospinus</name>
    <dbReference type="NCBI Taxonomy" id="285561"/>
    <lineage>
        <taxon>Bacteria</taxon>
        <taxon>Bacillati</taxon>
        <taxon>Actinomycetota</taxon>
        <taxon>Actinomycetes</taxon>
        <taxon>Kitasatosporales</taxon>
        <taxon>Streptomycetaceae</taxon>
        <taxon>Streptomyces</taxon>
    </lineage>
</organism>
<gene>
    <name evidence="2" type="ORF">ACFF45_16415</name>
</gene>
<accession>A0ABV5N1S1</accession>
<keyword evidence="1" id="KW-1133">Transmembrane helix</keyword>
<sequence length="85" mass="8566">MKARQAVRDLAMGVGFAFSGRVRAVLTAAGAGPGVALLLTATGTGVGWASSLPTTGIGAGVVLLVTLLSPPPPLRLMRPEGRRTE</sequence>
<reference evidence="2 3" key="1">
    <citation type="submission" date="2024-09" db="EMBL/GenBank/DDBJ databases">
        <authorList>
            <person name="Sun Q."/>
            <person name="Mori K."/>
        </authorList>
    </citation>
    <scope>NUCLEOTIDE SEQUENCE [LARGE SCALE GENOMIC DNA]</scope>
    <source>
        <strain evidence="2 3">JCM 6917</strain>
    </source>
</reference>
<keyword evidence="1" id="KW-0472">Membrane</keyword>
<dbReference type="Proteomes" id="UP001589709">
    <property type="component" value="Unassembled WGS sequence"/>
</dbReference>